<protein>
    <recommendedName>
        <fullName evidence="4 6">Signal peptidase I</fullName>
        <ecNumber evidence="4 6">3.4.21.89</ecNumber>
    </recommendedName>
</protein>
<evidence type="ECO:0000313" key="10">
    <source>
        <dbReference type="Proteomes" id="UP000812844"/>
    </source>
</evidence>
<name>A0ABS6W8W1_9BIFI</name>
<keyword evidence="6" id="KW-1133">Transmembrane helix</keyword>
<keyword evidence="6" id="KW-0472">Membrane</keyword>
<comment type="similarity">
    <text evidence="3 6">Belongs to the peptidase S26 family.</text>
</comment>
<evidence type="ECO:0000256" key="1">
    <source>
        <dbReference type="ARBA" id="ARBA00000677"/>
    </source>
</evidence>
<evidence type="ECO:0000256" key="7">
    <source>
        <dbReference type="SAM" id="MobiDB-lite"/>
    </source>
</evidence>
<dbReference type="EMBL" id="JAHBBD010000009">
    <property type="protein sequence ID" value="MBW3082777.1"/>
    <property type="molecule type" value="Genomic_DNA"/>
</dbReference>
<dbReference type="NCBIfam" id="TIGR02227">
    <property type="entry name" value="sigpep_I_bact"/>
    <property type="match status" value="1"/>
</dbReference>
<keyword evidence="6" id="KW-0645">Protease</keyword>
<dbReference type="PROSITE" id="PS00761">
    <property type="entry name" value="SPASE_I_3"/>
    <property type="match status" value="1"/>
</dbReference>
<keyword evidence="10" id="KW-1185">Reference proteome</keyword>
<dbReference type="PANTHER" id="PTHR43390:SF1">
    <property type="entry name" value="CHLOROPLAST PROCESSING PEPTIDASE"/>
    <property type="match status" value="1"/>
</dbReference>
<dbReference type="GO" id="GO:0009003">
    <property type="term" value="F:signal peptidase activity"/>
    <property type="evidence" value="ECO:0007669"/>
    <property type="project" value="UniProtKB-EC"/>
</dbReference>
<dbReference type="Pfam" id="PF10502">
    <property type="entry name" value="Peptidase_S26"/>
    <property type="match status" value="1"/>
</dbReference>
<dbReference type="PANTHER" id="PTHR43390">
    <property type="entry name" value="SIGNAL PEPTIDASE I"/>
    <property type="match status" value="1"/>
</dbReference>
<evidence type="ECO:0000313" key="9">
    <source>
        <dbReference type="EMBL" id="MBW3082777.1"/>
    </source>
</evidence>
<gene>
    <name evidence="9" type="primary">lepB</name>
    <name evidence="9" type="ORF">KIH73_05210</name>
</gene>
<comment type="caution">
    <text evidence="9">The sequence shown here is derived from an EMBL/GenBank/DDBJ whole genome shotgun (WGS) entry which is preliminary data.</text>
</comment>
<dbReference type="InterPro" id="IPR000223">
    <property type="entry name" value="Pept_S26A_signal_pept_1"/>
</dbReference>
<comment type="subcellular location">
    <subcellularLocation>
        <location evidence="2">Cell membrane</location>
        <topology evidence="2">Single-pass type II membrane protein</topology>
    </subcellularLocation>
    <subcellularLocation>
        <location evidence="6">Membrane</location>
        <topology evidence="6">Single-pass type II membrane protein</topology>
    </subcellularLocation>
</comment>
<feature type="region of interest" description="Disordered" evidence="7">
    <location>
        <begin position="1"/>
        <end position="57"/>
    </location>
</feature>
<dbReference type="CDD" id="cd06530">
    <property type="entry name" value="S26_SPase_I"/>
    <property type="match status" value="1"/>
</dbReference>
<proteinExistence type="inferred from homology"/>
<sequence length="264" mass="28765">MRGRYDGADGPGRRRRRRDMQEQTPYPDDEQDRHTIAVAGHGVDPSPGPRHKSAAEPKRGLGVRDTLIWCGIPVVIVLLLRIFIFGFYSIPSGSMQNTIEPGDRVITQQLAPRVFDLQRGDIIVFKDPADWLQSERSGVLGDDYLIKRLIGLPGDVVECAGAGSPVLINGVAIDESSYIRPGVDPSSFAFRVEVTEGHVFVMGDNRASSADSRYHQDDGANGLVPISDVVGVALVTYWPLNRIGLLDAHHEAFADVPDGTATGR</sequence>
<evidence type="ECO:0000256" key="3">
    <source>
        <dbReference type="ARBA" id="ARBA00009370"/>
    </source>
</evidence>
<feature type="domain" description="Peptidase S26" evidence="8">
    <location>
        <begin position="65"/>
        <end position="238"/>
    </location>
</feature>
<evidence type="ECO:0000256" key="6">
    <source>
        <dbReference type="RuleBase" id="RU362042"/>
    </source>
</evidence>
<keyword evidence="5 6" id="KW-0378">Hydrolase</keyword>
<evidence type="ECO:0000256" key="5">
    <source>
        <dbReference type="ARBA" id="ARBA00022801"/>
    </source>
</evidence>
<organism evidence="9 10">
    <name type="scientific">Bifidobacterium phasiani</name>
    <dbReference type="NCBI Taxonomy" id="2834431"/>
    <lineage>
        <taxon>Bacteria</taxon>
        <taxon>Bacillati</taxon>
        <taxon>Actinomycetota</taxon>
        <taxon>Actinomycetes</taxon>
        <taxon>Bifidobacteriales</taxon>
        <taxon>Bifidobacteriaceae</taxon>
        <taxon>Bifidobacterium</taxon>
    </lineage>
</organism>
<evidence type="ECO:0000256" key="2">
    <source>
        <dbReference type="ARBA" id="ARBA00004401"/>
    </source>
</evidence>
<keyword evidence="6" id="KW-0812">Transmembrane</keyword>
<evidence type="ECO:0000259" key="8">
    <source>
        <dbReference type="Pfam" id="PF10502"/>
    </source>
</evidence>
<dbReference type="Proteomes" id="UP000812844">
    <property type="component" value="Unassembled WGS sequence"/>
</dbReference>
<dbReference type="InterPro" id="IPR019533">
    <property type="entry name" value="Peptidase_S26"/>
</dbReference>
<dbReference type="InterPro" id="IPR019758">
    <property type="entry name" value="Pept_S26A_signal_pept_1_CS"/>
</dbReference>
<feature type="transmembrane region" description="Helical" evidence="6">
    <location>
        <begin position="67"/>
        <end position="88"/>
    </location>
</feature>
<evidence type="ECO:0000256" key="4">
    <source>
        <dbReference type="ARBA" id="ARBA00013208"/>
    </source>
</evidence>
<accession>A0ABS6W8W1</accession>
<reference evidence="9 10" key="1">
    <citation type="submission" date="2021-05" db="EMBL/GenBank/DDBJ databases">
        <title>Phylogenetic classification of ten novel species belonging to the genus Bifidobacterium comprising B. colchicus sp. nov., B. abeli sp. nov., B. bicoloris sp. nov., B. guerezis sp. nov., B. rosaliae sp. nov., B. santillanensis sp. nov., B. argentati sp. nov., B. amazzoni sp. nov., B. pluviali sp. nov., and B. pinnaculum sp. nov.</title>
        <authorList>
            <person name="Lugli G.A."/>
            <person name="Ruiz Garcia L."/>
            <person name="Margolles A."/>
            <person name="Ventura M."/>
        </authorList>
    </citation>
    <scope>NUCLEOTIDE SEQUENCE [LARGE SCALE GENOMIC DNA]</scope>
    <source>
        <strain evidence="9 10">6T3</strain>
    </source>
</reference>
<comment type="catalytic activity">
    <reaction evidence="1 6">
        <text>Cleavage of hydrophobic, N-terminal signal or leader sequences from secreted and periplasmic proteins.</text>
        <dbReference type="EC" id="3.4.21.89"/>
    </reaction>
</comment>
<dbReference type="EC" id="3.4.21.89" evidence="4 6"/>